<dbReference type="PANTHER" id="PTHR47199">
    <property type="entry name" value="PHOTOSYSTEM II STABILITY/ASSEMBLY FACTOR HCF136, CHLOROPLASTIC"/>
    <property type="match status" value="1"/>
</dbReference>
<dbReference type="SUPFAM" id="SSF110296">
    <property type="entry name" value="Oligoxyloglucan reducing end-specific cellobiohydrolase"/>
    <property type="match status" value="2"/>
</dbReference>
<dbReference type="GO" id="GO:0015979">
    <property type="term" value="P:photosynthesis"/>
    <property type="evidence" value="ECO:0007669"/>
    <property type="project" value="UniProtKB-KW"/>
</dbReference>
<protein>
    <recommendedName>
        <fullName evidence="4">Photosynthesis system II assembly factor Ycf48/Hcf136-like domain-containing protein</fullName>
    </recommendedName>
</protein>
<evidence type="ECO:0000259" key="4">
    <source>
        <dbReference type="Pfam" id="PF14870"/>
    </source>
</evidence>
<feature type="region of interest" description="Disordered" evidence="3">
    <location>
        <begin position="719"/>
        <end position="744"/>
    </location>
</feature>
<evidence type="ECO:0000313" key="6">
    <source>
        <dbReference type="Proteomes" id="UP000238322"/>
    </source>
</evidence>
<keyword evidence="1" id="KW-0602">Photosynthesis</keyword>
<accession>A0A2S8G4U9</accession>
<dbReference type="PANTHER" id="PTHR47199:SF2">
    <property type="entry name" value="PHOTOSYSTEM II STABILITY_ASSEMBLY FACTOR HCF136, CHLOROPLASTIC"/>
    <property type="match status" value="1"/>
</dbReference>
<evidence type="ECO:0000256" key="1">
    <source>
        <dbReference type="ARBA" id="ARBA00022531"/>
    </source>
</evidence>
<comment type="caution">
    <text evidence="5">The sequence shown here is derived from an EMBL/GenBank/DDBJ whole genome shotgun (WGS) entry which is preliminary data.</text>
</comment>
<evidence type="ECO:0000256" key="3">
    <source>
        <dbReference type="SAM" id="MobiDB-lite"/>
    </source>
</evidence>
<keyword evidence="2" id="KW-0604">Photosystem II</keyword>
<dbReference type="Gene3D" id="3.40.50.10320">
    <property type="entry name" value="LmbE-like"/>
    <property type="match status" value="1"/>
</dbReference>
<name>A0A2S8G4U9_9BACT</name>
<dbReference type="OrthoDB" id="226401at2"/>
<dbReference type="Gene3D" id="2.60.40.1190">
    <property type="match status" value="1"/>
</dbReference>
<dbReference type="EMBL" id="PUHY01000004">
    <property type="protein sequence ID" value="PQO39479.1"/>
    <property type="molecule type" value="Genomic_DNA"/>
</dbReference>
<feature type="compositionally biased region" description="Acidic residues" evidence="3">
    <location>
        <begin position="726"/>
        <end position="735"/>
    </location>
</feature>
<dbReference type="InterPro" id="IPR024078">
    <property type="entry name" value="LmbE-like_dom_sf"/>
</dbReference>
<feature type="domain" description="Photosynthesis system II assembly factor Ycf48/Hcf136-like" evidence="4">
    <location>
        <begin position="77"/>
        <end position="178"/>
    </location>
</feature>
<dbReference type="Pfam" id="PF14870">
    <property type="entry name" value="PSII_BNR"/>
    <property type="match status" value="1"/>
</dbReference>
<dbReference type="Proteomes" id="UP000238322">
    <property type="component" value="Unassembled WGS sequence"/>
</dbReference>
<organism evidence="5 6">
    <name type="scientific">Blastopirellula marina</name>
    <dbReference type="NCBI Taxonomy" id="124"/>
    <lineage>
        <taxon>Bacteria</taxon>
        <taxon>Pseudomonadati</taxon>
        <taxon>Planctomycetota</taxon>
        <taxon>Planctomycetia</taxon>
        <taxon>Pirellulales</taxon>
        <taxon>Pirellulaceae</taxon>
        <taxon>Blastopirellula</taxon>
    </lineage>
</organism>
<dbReference type="GO" id="GO:0009523">
    <property type="term" value="C:photosystem II"/>
    <property type="evidence" value="ECO:0007669"/>
    <property type="project" value="UniProtKB-KW"/>
</dbReference>
<proteinExistence type="predicted"/>
<gene>
    <name evidence="5" type="ORF">C5Y83_01665</name>
</gene>
<sequence>MNGCIRYRFGRFVSCANGYVVLVLLALLSPASRVWAEVPNTWYGDATLNDVHFVDDRHGVAVGDHGTIWHTSDAGANWQQIPSGTEAHLHAVHFSDPKHGWVVGGVPLPYSKQTRGVVLQSSDGGNSWHVMPDQMLPKLTSVHFQDTRHGWAVGHGSNIFPSGLFETTDGGRTWRSLPGTQEACFRKLAVLPNGELLLAGHGGNLSLADRGGIRQPSIQADPLRDMQAIVVAGSQGATAVGEGGLILSSTNAGSSWEILTPDCLGRTIRQTNFYAVERLGKQIWIGGAPGSVILHSNDAGQSFEIQKLPRTATIKAIYFRNETTGWAIGSFGTIMNTTNGGQTWNVQREGGSRLALLGIVHDPSIVPFELISYHAGTQGFLTGMEVLNRPTSKSGITRLPLQDAIASSGGDVGTTAWQFPAEDTKLNLSGKSMIAGWDMANDGQGLLAAEAYLVRLIRQWRPSVVLTDYADPTGKQPMAYLTNQIVLNAVEKAADIQAFPEHQEELGLAPWSVARVCSVMPEDANGSITLNATQISPQLAMSVSEHAGVSRGIAFSELLVGPPTVELKVLRSSTISEGRLTDIFSGISIPAGKEARRPPQQMPVVDLATLQRAAQKRRNMIEMINLAVKDEQRGALVLGQMLRLSEELAPERSVEVLFHLAQQANQSGNLSLAADMHHQIVRKFPQSSLAPRSAAWLIGFYASNEIRFHERSAVEFAAPTTRLESSEEEDEEPESEVAQVSFNKPENYQRPIESSQQGNQLIAELNQLMPQMLSDPAVAFSLERLLAAEGHSRQGESYVRRLLNLSQDNPWSQKAQWELALGRGNGRIDAPNVQATYGEVKPILDGNLNDPIWQAGKPVDFQAGTVSVEEGAPPAAMMVAFDDDYLYLAIRCMKSKKFQYEAPSKEARPRDADLEESDRVKISLDLDRDYATAYELTIDYRGMTSDALAGNQTWDPQWFVASKQDQATWTIEAAIPLGELTGEIIRPGTSWAMSAQRVIVGEGTESWPKSAVYEMGPSEFGLLQFR</sequence>
<dbReference type="AlphaFoldDB" id="A0A2S8G4U9"/>
<evidence type="ECO:0000313" key="5">
    <source>
        <dbReference type="EMBL" id="PQO39479.1"/>
    </source>
</evidence>
<dbReference type="InterPro" id="IPR028203">
    <property type="entry name" value="PSII_CF48-like_dom"/>
</dbReference>
<evidence type="ECO:0000256" key="2">
    <source>
        <dbReference type="ARBA" id="ARBA00023276"/>
    </source>
</evidence>
<reference evidence="5 6" key="1">
    <citation type="submission" date="2018-02" db="EMBL/GenBank/DDBJ databases">
        <title>Comparative genomes isolates from brazilian mangrove.</title>
        <authorList>
            <person name="Araujo J.E."/>
            <person name="Taketani R.G."/>
            <person name="Silva M.C.P."/>
            <person name="Loureco M.V."/>
            <person name="Andreote F.D."/>
        </authorList>
    </citation>
    <scope>NUCLEOTIDE SEQUENCE [LARGE SCALE GENOMIC DNA]</scope>
    <source>
        <strain evidence="5 6">Hex-1 MGV</strain>
    </source>
</reference>
<dbReference type="InterPro" id="IPR015943">
    <property type="entry name" value="WD40/YVTN_repeat-like_dom_sf"/>
</dbReference>
<dbReference type="SUPFAM" id="SSF49344">
    <property type="entry name" value="CBD9-like"/>
    <property type="match status" value="1"/>
</dbReference>
<dbReference type="Gene3D" id="2.130.10.10">
    <property type="entry name" value="YVTN repeat-like/Quinoprotein amine dehydrogenase"/>
    <property type="match status" value="2"/>
</dbReference>
<dbReference type="RefSeq" id="WP_105327916.1">
    <property type="nucleotide sequence ID" value="NZ_PUHY01000004.1"/>
</dbReference>